<evidence type="ECO:0000256" key="1">
    <source>
        <dbReference type="SAM" id="Phobius"/>
    </source>
</evidence>
<dbReference type="EMBL" id="CM002923">
    <property type="protein sequence ID" value="KGN61739.1"/>
    <property type="molecule type" value="Genomic_DNA"/>
</dbReference>
<keyword evidence="1" id="KW-0472">Membrane</keyword>
<reference evidence="2 3" key="1">
    <citation type="journal article" date="2009" name="Nat. Genet.">
        <title>The genome of the cucumber, Cucumis sativus L.</title>
        <authorList>
            <person name="Huang S."/>
            <person name="Li R."/>
            <person name="Zhang Z."/>
            <person name="Li L."/>
            <person name="Gu X."/>
            <person name="Fan W."/>
            <person name="Lucas W.J."/>
            <person name="Wang X."/>
            <person name="Xie B."/>
            <person name="Ni P."/>
            <person name="Ren Y."/>
            <person name="Zhu H."/>
            <person name="Li J."/>
            <person name="Lin K."/>
            <person name="Jin W."/>
            <person name="Fei Z."/>
            <person name="Li G."/>
            <person name="Staub J."/>
            <person name="Kilian A."/>
            <person name="van der Vossen E.A."/>
            <person name="Wu Y."/>
            <person name="Guo J."/>
            <person name="He J."/>
            <person name="Jia Z."/>
            <person name="Ren Y."/>
            <person name="Tian G."/>
            <person name="Lu Y."/>
            <person name="Ruan J."/>
            <person name="Qian W."/>
            <person name="Wang M."/>
            <person name="Huang Q."/>
            <person name="Li B."/>
            <person name="Xuan Z."/>
            <person name="Cao J."/>
            <person name="Asan"/>
            <person name="Wu Z."/>
            <person name="Zhang J."/>
            <person name="Cai Q."/>
            <person name="Bai Y."/>
            <person name="Zhao B."/>
            <person name="Han Y."/>
            <person name="Li Y."/>
            <person name="Li X."/>
            <person name="Wang S."/>
            <person name="Shi Q."/>
            <person name="Liu S."/>
            <person name="Cho W.K."/>
            <person name="Kim J.Y."/>
            <person name="Xu Y."/>
            <person name="Heller-Uszynska K."/>
            <person name="Miao H."/>
            <person name="Cheng Z."/>
            <person name="Zhang S."/>
            <person name="Wu J."/>
            <person name="Yang Y."/>
            <person name="Kang H."/>
            <person name="Li M."/>
            <person name="Liang H."/>
            <person name="Ren X."/>
            <person name="Shi Z."/>
            <person name="Wen M."/>
            <person name="Jian M."/>
            <person name="Yang H."/>
            <person name="Zhang G."/>
            <person name="Yang Z."/>
            <person name="Chen R."/>
            <person name="Liu S."/>
            <person name="Li J."/>
            <person name="Ma L."/>
            <person name="Liu H."/>
            <person name="Zhou Y."/>
            <person name="Zhao J."/>
            <person name="Fang X."/>
            <person name="Li G."/>
            <person name="Fang L."/>
            <person name="Li Y."/>
            <person name="Liu D."/>
            <person name="Zheng H."/>
            <person name="Zhang Y."/>
            <person name="Qin N."/>
            <person name="Li Z."/>
            <person name="Yang G."/>
            <person name="Yang S."/>
            <person name="Bolund L."/>
            <person name="Kristiansen K."/>
            <person name="Zheng H."/>
            <person name="Li S."/>
            <person name="Zhang X."/>
            <person name="Yang H."/>
            <person name="Wang J."/>
            <person name="Sun R."/>
            <person name="Zhang B."/>
            <person name="Jiang S."/>
            <person name="Wang J."/>
            <person name="Du Y."/>
            <person name="Li S."/>
        </authorList>
    </citation>
    <scope>NUCLEOTIDE SEQUENCE [LARGE SCALE GENOMIC DNA]</scope>
    <source>
        <strain evidence="3">cv. 9930</strain>
    </source>
</reference>
<evidence type="ECO:0000313" key="3">
    <source>
        <dbReference type="Proteomes" id="UP000029981"/>
    </source>
</evidence>
<gene>
    <name evidence="2" type="ORF">Csa_2G236110</name>
</gene>
<proteinExistence type="predicted"/>
<dbReference type="Proteomes" id="UP000029981">
    <property type="component" value="Chromosome 2"/>
</dbReference>
<dbReference type="AlphaFoldDB" id="A0A0A0LKZ8"/>
<name>A0A0A0LKZ8_CUCSA</name>
<evidence type="ECO:0000313" key="2">
    <source>
        <dbReference type="EMBL" id="KGN61739.1"/>
    </source>
</evidence>
<feature type="transmembrane region" description="Helical" evidence="1">
    <location>
        <begin position="21"/>
        <end position="44"/>
    </location>
</feature>
<reference evidence="2 3" key="3">
    <citation type="journal article" date="2010" name="BMC Genomics">
        <title>Transcriptome sequencing and comparative analysis of cucumber flowers with different sex types.</title>
        <authorList>
            <person name="Guo S."/>
            <person name="Zheng Y."/>
            <person name="Joung J.G."/>
            <person name="Liu S."/>
            <person name="Zhang Z."/>
            <person name="Crasta O.R."/>
            <person name="Sobral B.W."/>
            <person name="Xu Y."/>
            <person name="Huang S."/>
            <person name="Fei Z."/>
        </authorList>
    </citation>
    <scope>NUCLEOTIDE SEQUENCE [LARGE SCALE GENOMIC DNA]</scope>
    <source>
        <strain evidence="3">cv. 9930</strain>
    </source>
</reference>
<accession>A0A0A0LKZ8</accession>
<reference evidence="2 3" key="2">
    <citation type="journal article" date="2009" name="PLoS ONE">
        <title>An integrated genetic and cytogenetic map of the cucumber genome.</title>
        <authorList>
            <person name="Ren Y."/>
            <person name="Zhang Z."/>
            <person name="Liu J."/>
            <person name="Staub J.E."/>
            <person name="Han Y."/>
            <person name="Cheng Z."/>
            <person name="Li X."/>
            <person name="Lu J."/>
            <person name="Miao H."/>
            <person name="Kang H."/>
            <person name="Xie B."/>
            <person name="Gu X."/>
            <person name="Wang X."/>
            <person name="Du Y."/>
            <person name="Jin W."/>
            <person name="Huang S."/>
        </authorList>
    </citation>
    <scope>NUCLEOTIDE SEQUENCE [LARGE SCALE GENOMIC DNA]</scope>
    <source>
        <strain evidence="3">cv. 9930</strain>
    </source>
</reference>
<keyword evidence="1" id="KW-0812">Transmembrane</keyword>
<reference evidence="2 3" key="4">
    <citation type="journal article" date="2011" name="BMC Genomics">
        <title>RNA-Seq improves annotation of protein-coding genes in the cucumber genome.</title>
        <authorList>
            <person name="Li Z."/>
            <person name="Zhang Z."/>
            <person name="Yan P."/>
            <person name="Huang S."/>
            <person name="Fei Z."/>
            <person name="Lin K."/>
        </authorList>
    </citation>
    <scope>NUCLEOTIDE SEQUENCE [LARGE SCALE GENOMIC DNA]</scope>
    <source>
        <strain evidence="3">cv. 9930</strain>
    </source>
</reference>
<protein>
    <submittedName>
        <fullName evidence="2">Uncharacterized protein</fullName>
    </submittedName>
</protein>
<sequence>MDNQSIYLIHLNFFLHFPPNSYLGIAIVQVTNVLIHVVAIVSYANNNQLGNAFASVKTGANAGLATKASNNVIVVMSNTVNASLVMAATLLAATISYIVIAINGDNVPQADDMNHAENEDATLKMC</sequence>
<keyword evidence="1" id="KW-1133">Transmembrane helix</keyword>
<keyword evidence="3" id="KW-1185">Reference proteome</keyword>
<dbReference type="Gramene" id="KGN61739">
    <property type="protein sequence ID" value="KGN61739"/>
    <property type="gene ID" value="Csa_2G236110"/>
</dbReference>
<organism evidence="2 3">
    <name type="scientific">Cucumis sativus</name>
    <name type="common">Cucumber</name>
    <dbReference type="NCBI Taxonomy" id="3659"/>
    <lineage>
        <taxon>Eukaryota</taxon>
        <taxon>Viridiplantae</taxon>
        <taxon>Streptophyta</taxon>
        <taxon>Embryophyta</taxon>
        <taxon>Tracheophyta</taxon>
        <taxon>Spermatophyta</taxon>
        <taxon>Magnoliopsida</taxon>
        <taxon>eudicotyledons</taxon>
        <taxon>Gunneridae</taxon>
        <taxon>Pentapetalae</taxon>
        <taxon>rosids</taxon>
        <taxon>fabids</taxon>
        <taxon>Cucurbitales</taxon>
        <taxon>Cucurbitaceae</taxon>
        <taxon>Benincaseae</taxon>
        <taxon>Cucumis</taxon>
    </lineage>
</organism>
<feature type="transmembrane region" description="Helical" evidence="1">
    <location>
        <begin position="84"/>
        <end position="103"/>
    </location>
</feature>